<gene>
    <name evidence="1" type="ORF">FA13DRAFT_11091</name>
</gene>
<reference evidence="1 2" key="1">
    <citation type="journal article" date="2019" name="Nat. Ecol. Evol.">
        <title>Megaphylogeny resolves global patterns of mushroom evolution.</title>
        <authorList>
            <person name="Varga T."/>
            <person name="Krizsan K."/>
            <person name="Foldi C."/>
            <person name="Dima B."/>
            <person name="Sanchez-Garcia M."/>
            <person name="Sanchez-Ramirez S."/>
            <person name="Szollosi G.J."/>
            <person name="Szarkandi J.G."/>
            <person name="Papp V."/>
            <person name="Albert L."/>
            <person name="Andreopoulos W."/>
            <person name="Angelini C."/>
            <person name="Antonin V."/>
            <person name="Barry K.W."/>
            <person name="Bougher N.L."/>
            <person name="Buchanan P."/>
            <person name="Buyck B."/>
            <person name="Bense V."/>
            <person name="Catcheside P."/>
            <person name="Chovatia M."/>
            <person name="Cooper J."/>
            <person name="Damon W."/>
            <person name="Desjardin D."/>
            <person name="Finy P."/>
            <person name="Geml J."/>
            <person name="Haridas S."/>
            <person name="Hughes K."/>
            <person name="Justo A."/>
            <person name="Karasinski D."/>
            <person name="Kautmanova I."/>
            <person name="Kiss B."/>
            <person name="Kocsube S."/>
            <person name="Kotiranta H."/>
            <person name="LaButti K.M."/>
            <person name="Lechner B.E."/>
            <person name="Liimatainen K."/>
            <person name="Lipzen A."/>
            <person name="Lukacs Z."/>
            <person name="Mihaltcheva S."/>
            <person name="Morgado L.N."/>
            <person name="Niskanen T."/>
            <person name="Noordeloos M.E."/>
            <person name="Ohm R.A."/>
            <person name="Ortiz-Santana B."/>
            <person name="Ovrebo C."/>
            <person name="Racz N."/>
            <person name="Riley R."/>
            <person name="Savchenko A."/>
            <person name="Shiryaev A."/>
            <person name="Soop K."/>
            <person name="Spirin V."/>
            <person name="Szebenyi C."/>
            <person name="Tomsovsky M."/>
            <person name="Tulloss R.E."/>
            <person name="Uehling J."/>
            <person name="Grigoriev I.V."/>
            <person name="Vagvolgyi C."/>
            <person name="Papp T."/>
            <person name="Martin F.M."/>
            <person name="Miettinen O."/>
            <person name="Hibbett D.S."/>
            <person name="Nagy L.G."/>
        </authorList>
    </citation>
    <scope>NUCLEOTIDE SEQUENCE [LARGE SCALE GENOMIC DNA]</scope>
    <source>
        <strain evidence="1 2">FP101781</strain>
    </source>
</reference>
<dbReference type="EMBL" id="QPFP01000001">
    <property type="protein sequence ID" value="TEB39594.1"/>
    <property type="molecule type" value="Genomic_DNA"/>
</dbReference>
<accession>A0A4Y7U010</accession>
<evidence type="ECO:0000313" key="1">
    <source>
        <dbReference type="EMBL" id="TEB39594.1"/>
    </source>
</evidence>
<keyword evidence="2" id="KW-1185">Reference proteome</keyword>
<dbReference type="AlphaFoldDB" id="A0A4Y7U010"/>
<organism evidence="1 2">
    <name type="scientific">Coprinellus micaceus</name>
    <name type="common">Glistening ink-cap mushroom</name>
    <name type="synonym">Coprinus micaceus</name>
    <dbReference type="NCBI Taxonomy" id="71717"/>
    <lineage>
        <taxon>Eukaryota</taxon>
        <taxon>Fungi</taxon>
        <taxon>Dikarya</taxon>
        <taxon>Basidiomycota</taxon>
        <taxon>Agaricomycotina</taxon>
        <taxon>Agaricomycetes</taxon>
        <taxon>Agaricomycetidae</taxon>
        <taxon>Agaricales</taxon>
        <taxon>Agaricineae</taxon>
        <taxon>Psathyrellaceae</taxon>
        <taxon>Coprinellus</taxon>
    </lineage>
</organism>
<comment type="caution">
    <text evidence="1">The sequence shown here is derived from an EMBL/GenBank/DDBJ whole genome shotgun (WGS) entry which is preliminary data.</text>
</comment>
<dbReference type="Proteomes" id="UP000298030">
    <property type="component" value="Unassembled WGS sequence"/>
</dbReference>
<protein>
    <submittedName>
        <fullName evidence="1">Uncharacterized protein</fullName>
    </submittedName>
</protein>
<evidence type="ECO:0000313" key="2">
    <source>
        <dbReference type="Proteomes" id="UP000298030"/>
    </source>
</evidence>
<name>A0A4Y7U010_COPMI</name>
<proteinExistence type="predicted"/>
<sequence length="127" mass="14363">MAKGGVLSIRGILRTRPRTAPRTRFALHERVSNAGSIRKRSVSVVGDTHFGVHNGHRRFRGNSLSGSHDYYYVFDRSEMAQVTLYCRDTLPHDQTDSRALDGSEPWRRLSICDIMLCCTQVTPLDSL</sequence>